<feature type="binding site" evidence="2">
    <location>
        <position position="84"/>
    </location>
    <ligand>
        <name>Mg(2+)</name>
        <dbReference type="ChEBI" id="CHEBI:18420"/>
        <label>1</label>
    </ligand>
</feature>
<dbReference type="InterPro" id="IPR036921">
    <property type="entry name" value="PurM-like_N_sf"/>
</dbReference>
<dbReference type="UniPathway" id="UPA00060">
    <property type="reaction ID" value="UER00142"/>
</dbReference>
<dbReference type="GO" id="GO:0009229">
    <property type="term" value="P:thiamine diphosphate biosynthetic process"/>
    <property type="evidence" value="ECO:0007669"/>
    <property type="project" value="UniProtKB-UniRule"/>
</dbReference>
<evidence type="ECO:0000259" key="4">
    <source>
        <dbReference type="Pfam" id="PF02769"/>
    </source>
</evidence>
<comment type="similarity">
    <text evidence="2">Belongs to the thiamine-monophosphate kinase family.</text>
</comment>
<comment type="miscellaneous">
    <text evidence="2">Reaction mechanism of ThiL seems to utilize a direct, inline transfer of the gamma-phosphate of ATP to TMP rather than a phosphorylated enzyme intermediate.</text>
</comment>
<dbReference type="GO" id="GO:0009228">
    <property type="term" value="P:thiamine biosynthetic process"/>
    <property type="evidence" value="ECO:0007669"/>
    <property type="project" value="UniProtKB-KW"/>
</dbReference>
<feature type="binding site" evidence="2">
    <location>
        <begin position="160"/>
        <end position="161"/>
    </location>
    <ligand>
        <name>ATP</name>
        <dbReference type="ChEBI" id="CHEBI:30616"/>
    </ligand>
</feature>
<evidence type="ECO:0000259" key="3">
    <source>
        <dbReference type="Pfam" id="PF00586"/>
    </source>
</evidence>
<dbReference type="KEGG" id="kst:KSMBR1_1096"/>
<feature type="binding site" evidence="2">
    <location>
        <position position="343"/>
    </location>
    <ligand>
        <name>substrate</name>
    </ligand>
</feature>
<dbReference type="PANTHER" id="PTHR30270:SF0">
    <property type="entry name" value="THIAMINE-MONOPHOSPHATE KINASE"/>
    <property type="match status" value="1"/>
</dbReference>
<dbReference type="Pfam" id="PF00586">
    <property type="entry name" value="AIRS"/>
    <property type="match status" value="1"/>
</dbReference>
<feature type="domain" description="PurM-like C-terminal" evidence="4">
    <location>
        <begin position="216"/>
        <end position="325"/>
    </location>
</feature>
<dbReference type="Pfam" id="PF02769">
    <property type="entry name" value="AIRS_C"/>
    <property type="match status" value="1"/>
</dbReference>
<feature type="binding site" evidence="2">
    <location>
        <position position="234"/>
    </location>
    <ligand>
        <name>Mg(2+)</name>
        <dbReference type="ChEBI" id="CHEBI:18420"/>
        <label>3</label>
    </ligand>
</feature>
<feature type="binding site" evidence="2">
    <location>
        <position position="236"/>
    </location>
    <ligand>
        <name>ATP</name>
        <dbReference type="ChEBI" id="CHEBI:30616"/>
    </ligand>
</feature>
<dbReference type="HAMAP" id="MF_02128">
    <property type="entry name" value="TMP_kinase"/>
    <property type="match status" value="1"/>
</dbReference>
<sequence>MVTFAVGRLKIEDCRLFSCLFVCFLLCQFRIFERISVLFQMDEFPLIKWIRNRKKKSNAVVCGIGDDCAVINTGKNTLCLITTDMLVEGTHFDLNKYNASEVGRKAIACSISDIASMGCKPSVAVISLCFPHGTKNSFAKRLYAGIWEIADKYDIDIVGGDIISGEGPFCINVTLLGKNEGLMPVYRSGAKAGDKILVTGRLGGSLLGKHMFFEPRLDEGIALNKNFTVHAMIDISDGLTADLNHILEESGVGAVLFEDKIPVSDDALKISKKTGKTPIHHAFSDGEDYELLAVLSKTQAEKVLTSDLFHGLEISCIGEIVEDKGLWLRDGKGKLRRIRPKGYKHC</sequence>
<dbReference type="Proteomes" id="UP000221734">
    <property type="component" value="Chromosome Kuenenia_stuttgartiensis_MBR1"/>
</dbReference>
<accession>A0A2C9CCK1</accession>
<dbReference type="InterPro" id="IPR016188">
    <property type="entry name" value="PurM-like_N"/>
</dbReference>
<keyword evidence="2" id="KW-0808">Transferase</keyword>
<dbReference type="GO" id="GO:0000287">
    <property type="term" value="F:magnesium ion binding"/>
    <property type="evidence" value="ECO:0007669"/>
    <property type="project" value="UniProtKB-UniRule"/>
</dbReference>
<dbReference type="GO" id="GO:0005524">
    <property type="term" value="F:ATP binding"/>
    <property type="evidence" value="ECO:0007669"/>
    <property type="project" value="UniProtKB-UniRule"/>
</dbReference>
<feature type="binding site" evidence="2">
    <location>
        <position position="143"/>
    </location>
    <ligand>
        <name>ATP</name>
        <dbReference type="ChEBI" id="CHEBI:30616"/>
    </ligand>
</feature>
<protein>
    <recommendedName>
        <fullName evidence="2">Thiamine-monophosphate kinase</fullName>
        <shortName evidence="2">TMP kinase</shortName>
        <shortName evidence="2">Thiamine-phosphate kinase</shortName>
        <ecNumber evidence="2">2.7.4.16</ecNumber>
    </recommendedName>
</protein>
<feature type="binding site" evidence="2">
    <location>
        <position position="84"/>
    </location>
    <ligand>
        <name>Mg(2+)</name>
        <dbReference type="ChEBI" id="CHEBI:18420"/>
        <label>2</label>
    </ligand>
</feature>
<dbReference type="EC" id="2.7.4.16" evidence="2"/>
<dbReference type="SUPFAM" id="SSF56042">
    <property type="entry name" value="PurM C-terminal domain-like"/>
    <property type="match status" value="1"/>
</dbReference>
<dbReference type="SUPFAM" id="SSF55326">
    <property type="entry name" value="PurM N-terminal domain-like"/>
    <property type="match status" value="1"/>
</dbReference>
<dbReference type="AlphaFoldDB" id="A0A2C9CCK1"/>
<dbReference type="EMBL" id="LT934425">
    <property type="protein sequence ID" value="SOH03599.1"/>
    <property type="molecule type" value="Genomic_DNA"/>
</dbReference>
<dbReference type="InterPro" id="IPR010918">
    <property type="entry name" value="PurM-like_C_dom"/>
</dbReference>
<evidence type="ECO:0000256" key="1">
    <source>
        <dbReference type="ARBA" id="ARBA00022977"/>
    </source>
</evidence>
<keyword evidence="2" id="KW-0479">Metal-binding</keyword>
<feature type="binding site" evidence="2">
    <location>
        <position position="237"/>
    </location>
    <ligand>
        <name>Mg(2+)</name>
        <dbReference type="ChEBI" id="CHEBI:18420"/>
        <label>5</label>
    </ligand>
</feature>
<keyword evidence="2" id="KW-0460">Magnesium</keyword>
<gene>
    <name evidence="2" type="primary">thiL</name>
    <name evidence="5" type="ORF">KSMBR1_1096</name>
</gene>
<evidence type="ECO:0000256" key="2">
    <source>
        <dbReference type="HAMAP-Rule" id="MF_02128"/>
    </source>
</evidence>
<keyword evidence="6" id="KW-1185">Reference proteome</keyword>
<feature type="domain" description="PurM-like N-terminal" evidence="3">
    <location>
        <begin position="65"/>
        <end position="177"/>
    </location>
</feature>
<evidence type="ECO:0000313" key="5">
    <source>
        <dbReference type="EMBL" id="SOH03599.1"/>
    </source>
</evidence>
<dbReference type="InterPro" id="IPR006283">
    <property type="entry name" value="ThiL-like"/>
</dbReference>
<feature type="binding site" evidence="2">
    <location>
        <position position="83"/>
    </location>
    <ligand>
        <name>Mg(2+)</name>
        <dbReference type="ChEBI" id="CHEBI:18420"/>
        <label>1</label>
    </ligand>
</feature>
<feature type="binding site" evidence="2">
    <location>
        <position position="67"/>
    </location>
    <ligand>
        <name>Mg(2+)</name>
        <dbReference type="ChEBI" id="CHEBI:18420"/>
        <label>4</label>
    </ligand>
</feature>
<feature type="binding site" evidence="2">
    <location>
        <position position="67"/>
    </location>
    <ligand>
        <name>Mg(2+)</name>
        <dbReference type="ChEBI" id="CHEBI:18420"/>
        <label>3</label>
    </ligand>
</feature>
<proteinExistence type="inferred from homology"/>
<reference evidence="6" key="1">
    <citation type="submission" date="2017-10" db="EMBL/GenBank/DDBJ databases">
        <authorList>
            <person name="Frank J."/>
        </authorList>
    </citation>
    <scope>NUCLEOTIDE SEQUENCE [LARGE SCALE GENOMIC DNA]</scope>
</reference>
<feature type="binding site" evidence="2">
    <location>
        <position position="187"/>
    </location>
    <ligand>
        <name>ATP</name>
        <dbReference type="ChEBI" id="CHEBI:30616"/>
    </ligand>
</feature>
<comment type="catalytic activity">
    <reaction evidence="2">
        <text>thiamine phosphate + ATP = thiamine diphosphate + ADP</text>
        <dbReference type="Rhea" id="RHEA:15913"/>
        <dbReference type="ChEBI" id="CHEBI:30616"/>
        <dbReference type="ChEBI" id="CHEBI:37575"/>
        <dbReference type="ChEBI" id="CHEBI:58937"/>
        <dbReference type="ChEBI" id="CHEBI:456216"/>
        <dbReference type="EC" id="2.7.4.16"/>
    </reaction>
</comment>
<organism evidence="5 6">
    <name type="scientific">Kuenenia stuttgartiensis</name>
    <dbReference type="NCBI Taxonomy" id="174633"/>
    <lineage>
        <taxon>Bacteria</taxon>
        <taxon>Pseudomonadati</taxon>
        <taxon>Planctomycetota</taxon>
        <taxon>Candidatus Brocadiia</taxon>
        <taxon>Candidatus Brocadiales</taxon>
        <taxon>Candidatus Brocadiaceae</taxon>
        <taxon>Candidatus Kuenenia</taxon>
    </lineage>
</organism>
<dbReference type="CDD" id="cd02194">
    <property type="entry name" value="ThiL"/>
    <property type="match status" value="1"/>
</dbReference>
<feature type="binding site" evidence="2">
    <location>
        <position position="161"/>
    </location>
    <ligand>
        <name>Mg(2+)</name>
        <dbReference type="ChEBI" id="CHEBI:18420"/>
        <label>1</label>
    </ligand>
</feature>
<dbReference type="GO" id="GO:0009030">
    <property type="term" value="F:thiamine-phosphate kinase activity"/>
    <property type="evidence" value="ECO:0007669"/>
    <property type="project" value="UniProtKB-UniRule"/>
</dbReference>
<comment type="function">
    <text evidence="2">Catalyzes the ATP-dependent phosphorylation of thiamine-monophosphate (TMP) to form thiamine-pyrophosphate (TPP), the active form of vitamin B1.</text>
</comment>
<keyword evidence="2" id="KW-0418">Kinase</keyword>
<name>A0A2C9CCK1_KUEST</name>
<feature type="binding site" evidence="2">
    <location>
        <position position="113"/>
    </location>
    <ligand>
        <name>Mg(2+)</name>
        <dbReference type="ChEBI" id="CHEBI:18420"/>
        <label>2</label>
    </ligand>
</feature>
<dbReference type="PIRSF" id="PIRSF005303">
    <property type="entry name" value="Thiam_monoph_kin"/>
    <property type="match status" value="1"/>
</dbReference>
<keyword evidence="2" id="KW-0067">ATP-binding</keyword>
<feature type="binding site" evidence="2">
    <location>
        <position position="82"/>
    </location>
    <ligand>
        <name>Mg(2+)</name>
        <dbReference type="ChEBI" id="CHEBI:18420"/>
        <label>4</label>
    </ligand>
</feature>
<dbReference type="PANTHER" id="PTHR30270">
    <property type="entry name" value="THIAMINE-MONOPHOSPHATE KINASE"/>
    <property type="match status" value="1"/>
</dbReference>
<dbReference type="NCBIfam" id="TIGR01379">
    <property type="entry name" value="thiL"/>
    <property type="match status" value="1"/>
</dbReference>
<keyword evidence="1 2" id="KW-0784">Thiamine biosynthesis</keyword>
<feature type="binding site" evidence="2">
    <location>
        <position position="91"/>
    </location>
    <ligand>
        <name>substrate</name>
    </ligand>
</feature>
<feature type="binding site" evidence="2">
    <location>
        <position position="113"/>
    </location>
    <ligand>
        <name>Mg(2+)</name>
        <dbReference type="ChEBI" id="CHEBI:18420"/>
        <label>4</label>
    </ligand>
</feature>
<dbReference type="Gene3D" id="3.30.1330.10">
    <property type="entry name" value="PurM-like, N-terminal domain"/>
    <property type="match status" value="1"/>
</dbReference>
<keyword evidence="2" id="KW-0547">Nucleotide-binding</keyword>
<evidence type="ECO:0000313" key="6">
    <source>
        <dbReference type="Proteomes" id="UP000221734"/>
    </source>
</evidence>
<comment type="pathway">
    <text evidence="2">Cofactor biosynthesis; thiamine diphosphate biosynthesis; thiamine diphosphate from thiamine phosphate: step 1/1.</text>
</comment>
<feature type="binding site" evidence="2">
    <location>
        <position position="113"/>
    </location>
    <ligand>
        <name>Mg(2+)</name>
        <dbReference type="ChEBI" id="CHEBI:18420"/>
        <label>3</label>
    </ligand>
</feature>
<dbReference type="Gene3D" id="3.90.650.10">
    <property type="entry name" value="PurM-like C-terminal domain"/>
    <property type="match status" value="1"/>
</dbReference>
<dbReference type="InterPro" id="IPR036676">
    <property type="entry name" value="PurM-like_C_sf"/>
</dbReference>
<feature type="binding site" evidence="2">
    <location>
        <position position="287"/>
    </location>
    <ligand>
        <name>substrate</name>
    </ligand>
</feature>